<dbReference type="Gene3D" id="1.20.5.4130">
    <property type="match status" value="1"/>
</dbReference>
<evidence type="ECO:0000256" key="3">
    <source>
        <dbReference type="ARBA" id="ARBA00022737"/>
    </source>
</evidence>
<dbReference type="CDD" id="cd14798">
    <property type="entry name" value="RX-CC_like"/>
    <property type="match status" value="1"/>
</dbReference>
<keyword evidence="4" id="KW-0547">Nucleotide-binding</keyword>
<dbReference type="PANTHER" id="PTHR23155">
    <property type="entry name" value="DISEASE RESISTANCE PROTEIN RP"/>
    <property type="match status" value="1"/>
</dbReference>
<dbReference type="InterPro" id="IPR038005">
    <property type="entry name" value="RX-like_CC"/>
</dbReference>
<evidence type="ECO:0000256" key="1">
    <source>
        <dbReference type="ARBA" id="ARBA00008894"/>
    </source>
</evidence>
<evidence type="ECO:0000256" key="2">
    <source>
        <dbReference type="ARBA" id="ARBA00022614"/>
    </source>
</evidence>
<proteinExistence type="inferred from homology"/>
<dbReference type="InterPro" id="IPR036388">
    <property type="entry name" value="WH-like_DNA-bd_sf"/>
</dbReference>
<dbReference type="GO" id="GO:0000166">
    <property type="term" value="F:nucleotide binding"/>
    <property type="evidence" value="ECO:0007669"/>
    <property type="project" value="UniProtKB-KW"/>
</dbReference>
<dbReference type="AlphaFoldDB" id="A0A2S3HDZ4"/>
<evidence type="ECO:0000256" key="6">
    <source>
        <dbReference type="ARBA" id="ARBA00023054"/>
    </source>
</evidence>
<sequence length="831" mass="93046">MALDAPCLPPYLRTLYLCTIISYLFISNPQLDRRSREREREREREMADLTHGAVDSLLGVLSAAIKDEAQLLSGVKGDIQFIKDEMDSMNGFLLHLNKSGDDHDDQQRAWMKQVREIAHIAQDCIELYMRDLAPPDPGFWAQLRHVVVRLRTMPARHQLATKIRDLKVRVRDVGERRQRYGVTVPEVKRGRPAGVHGGKTAGELSTARDEFLRALALDMDAGKASFENAIALLPEDFKSATEAIQTALAEGQHEMDQDSSTICSMEMLLRALHVSPQGQGRVNKEELDNLRAASESDSGTDLPKQVMVLCYSKLSRDYKSCLQYLTAFLEEKSISRTSLVRRWAAERLVAKEDDKQSYEQAAEMCFSDLLFRGFISPADHGAAGKVKSCKMRDQVKKFVSEISKSENFEGSHLPTHLDNQLRIRHMVAKQQKKLEQKEPEQAQDHGICGLPIPGKKDEKSMAAADSKKLQKSIDKQLNHLRSLPKTYRLNVMDLGGCRGLKKRHLNSICKLLTLKYLSLRYADVSGLPSQIQALQLLETLDIRQTKIRGSDTKHITLRKLKHLLAGDNNPSRDGESICTMRMPANISKMTDMEVLSRVEISHGNELSEVGSLKKLRKLGVLLPGREQDIKDLRREIFKVLGRLCSLSIWIKRGTLSEAASLDKDERDGIFQPPRSLESLSINGMDKSGLPSWVAADLSCLSKITLCDTHLTAQKLENVVSKLPGLLCLRLRRGSYKEDVLAFSAGGFKALRFLLLEGASITKLTFEENSGPQIEKIVWSMMNADVAAKASATGIEHLGGLKQLVLPEDHSCPLVEDAIAKHPKSHGIRRSY</sequence>
<evidence type="ECO:0000313" key="10">
    <source>
        <dbReference type="EMBL" id="PAN20983.1"/>
    </source>
</evidence>
<evidence type="ECO:0000259" key="7">
    <source>
        <dbReference type="Pfam" id="PF18052"/>
    </source>
</evidence>
<dbReference type="InterPro" id="IPR058922">
    <property type="entry name" value="WHD_DRP"/>
</dbReference>
<dbReference type="Proteomes" id="UP000243499">
    <property type="component" value="Chromosome 3"/>
</dbReference>
<dbReference type="EMBL" id="CM008048">
    <property type="protein sequence ID" value="PAN20983.1"/>
    <property type="molecule type" value="Genomic_DNA"/>
</dbReference>
<gene>
    <name evidence="10" type="ORF">PAHAL_3G427700</name>
</gene>
<comment type="similarity">
    <text evidence="1">Belongs to the disease resistance NB-LRR family.</text>
</comment>
<keyword evidence="2" id="KW-0433">Leucine-rich repeat</keyword>
<dbReference type="Gramene" id="PAN20983">
    <property type="protein sequence ID" value="PAN20983"/>
    <property type="gene ID" value="PAHAL_3G427700"/>
</dbReference>
<reference evidence="10" key="1">
    <citation type="submission" date="2018-04" db="EMBL/GenBank/DDBJ databases">
        <title>WGS assembly of Panicum hallii.</title>
        <authorList>
            <person name="Lovell J."/>
            <person name="Jenkins J."/>
            <person name="Lowry D."/>
            <person name="Mamidi S."/>
            <person name="Sreedasyam A."/>
            <person name="Weng X."/>
            <person name="Barry K."/>
            <person name="Bonette J."/>
            <person name="Campitelli B."/>
            <person name="Daum C."/>
            <person name="Gordon S."/>
            <person name="Gould B."/>
            <person name="Lipzen A."/>
            <person name="Macqueen A."/>
            <person name="Palacio-Mejia J."/>
            <person name="Plott C."/>
            <person name="Shakirov E."/>
            <person name="Shu S."/>
            <person name="Yoshinaga Y."/>
            <person name="Zane M."/>
            <person name="Rokhsar D."/>
            <person name="Grimwood J."/>
            <person name="Schmutz J."/>
            <person name="Juenger T."/>
        </authorList>
    </citation>
    <scope>NUCLEOTIDE SEQUENCE [LARGE SCALE GENOMIC DNA]</scope>
    <source>
        <strain evidence="10">FIL2</strain>
    </source>
</reference>
<dbReference type="Pfam" id="PF23598">
    <property type="entry name" value="LRR_14"/>
    <property type="match status" value="1"/>
</dbReference>
<dbReference type="InterPro" id="IPR055414">
    <property type="entry name" value="LRR_R13L4/SHOC2-like"/>
</dbReference>
<dbReference type="PANTHER" id="PTHR23155:SF1091">
    <property type="entry name" value="EXPRESSED PROTEIN"/>
    <property type="match status" value="1"/>
</dbReference>
<evidence type="ECO:0000259" key="8">
    <source>
        <dbReference type="Pfam" id="PF23559"/>
    </source>
</evidence>
<keyword evidence="3" id="KW-0677">Repeat</keyword>
<dbReference type="Gene3D" id="3.80.10.10">
    <property type="entry name" value="Ribonuclease Inhibitor"/>
    <property type="match status" value="1"/>
</dbReference>
<feature type="domain" description="Disease resistance protein winged helix" evidence="8">
    <location>
        <begin position="328"/>
        <end position="398"/>
    </location>
</feature>
<dbReference type="Gene3D" id="1.10.10.10">
    <property type="entry name" value="Winged helix-like DNA-binding domain superfamily/Winged helix DNA-binding domain"/>
    <property type="match status" value="1"/>
</dbReference>
<dbReference type="InterPro" id="IPR044974">
    <property type="entry name" value="Disease_R_plants"/>
</dbReference>
<feature type="domain" description="Disease resistance R13L4/SHOC-2-like LRR" evidence="9">
    <location>
        <begin position="475"/>
        <end position="803"/>
    </location>
</feature>
<protein>
    <submittedName>
        <fullName evidence="10">Uncharacterized protein</fullName>
    </submittedName>
</protein>
<dbReference type="GO" id="GO:0098542">
    <property type="term" value="P:defense response to other organism"/>
    <property type="evidence" value="ECO:0007669"/>
    <property type="project" value="TreeGrafter"/>
</dbReference>
<dbReference type="InterPro" id="IPR041118">
    <property type="entry name" value="Rx_N"/>
</dbReference>
<dbReference type="SUPFAM" id="SSF52058">
    <property type="entry name" value="L domain-like"/>
    <property type="match status" value="1"/>
</dbReference>
<dbReference type="InterPro" id="IPR032675">
    <property type="entry name" value="LRR_dom_sf"/>
</dbReference>
<feature type="domain" description="Disease resistance N-terminal" evidence="7">
    <location>
        <begin position="53"/>
        <end position="132"/>
    </location>
</feature>
<keyword evidence="6" id="KW-0175">Coiled coil</keyword>
<keyword evidence="5" id="KW-0611">Plant defense</keyword>
<organism evidence="10">
    <name type="scientific">Panicum hallii</name>
    <dbReference type="NCBI Taxonomy" id="206008"/>
    <lineage>
        <taxon>Eukaryota</taxon>
        <taxon>Viridiplantae</taxon>
        <taxon>Streptophyta</taxon>
        <taxon>Embryophyta</taxon>
        <taxon>Tracheophyta</taxon>
        <taxon>Spermatophyta</taxon>
        <taxon>Magnoliopsida</taxon>
        <taxon>Liliopsida</taxon>
        <taxon>Poales</taxon>
        <taxon>Poaceae</taxon>
        <taxon>PACMAD clade</taxon>
        <taxon>Panicoideae</taxon>
        <taxon>Panicodae</taxon>
        <taxon>Paniceae</taxon>
        <taxon>Panicinae</taxon>
        <taxon>Panicum</taxon>
        <taxon>Panicum sect. Panicum</taxon>
    </lineage>
</organism>
<evidence type="ECO:0000259" key="9">
    <source>
        <dbReference type="Pfam" id="PF23598"/>
    </source>
</evidence>
<evidence type="ECO:0000256" key="5">
    <source>
        <dbReference type="ARBA" id="ARBA00022821"/>
    </source>
</evidence>
<dbReference type="Pfam" id="PF23559">
    <property type="entry name" value="WHD_DRP"/>
    <property type="match status" value="1"/>
</dbReference>
<name>A0A2S3HDZ4_9POAL</name>
<accession>A0A2S3HDZ4</accession>
<evidence type="ECO:0000256" key="4">
    <source>
        <dbReference type="ARBA" id="ARBA00022741"/>
    </source>
</evidence>
<dbReference type="Pfam" id="PF18052">
    <property type="entry name" value="Rx_N"/>
    <property type="match status" value="1"/>
</dbReference>